<dbReference type="InterPro" id="IPR050491">
    <property type="entry name" value="AmpC-like"/>
</dbReference>
<keyword evidence="3" id="KW-1185">Reference proteome</keyword>
<organism evidence="2 3">
    <name type="scientific">Alkalispirochaeta americana</name>
    <dbReference type="NCBI Taxonomy" id="159291"/>
    <lineage>
        <taxon>Bacteria</taxon>
        <taxon>Pseudomonadati</taxon>
        <taxon>Spirochaetota</taxon>
        <taxon>Spirochaetia</taxon>
        <taxon>Spirochaetales</taxon>
        <taxon>Spirochaetaceae</taxon>
        <taxon>Alkalispirochaeta</taxon>
    </lineage>
</organism>
<dbReference type="RefSeq" id="WP_076489741.1">
    <property type="nucleotide sequence ID" value="NZ_FTMS01000019.1"/>
</dbReference>
<dbReference type="SUPFAM" id="SSF56601">
    <property type="entry name" value="beta-lactamase/transpeptidase-like"/>
    <property type="match status" value="1"/>
</dbReference>
<protein>
    <submittedName>
        <fullName evidence="2">CubicO group peptidase, beta-lactamase class C family</fullName>
    </submittedName>
</protein>
<dbReference type="STRING" id="159291.SAMN05920897_11920"/>
<proteinExistence type="predicted"/>
<evidence type="ECO:0000313" key="3">
    <source>
        <dbReference type="Proteomes" id="UP000186400"/>
    </source>
</evidence>
<dbReference type="Pfam" id="PF00144">
    <property type="entry name" value="Beta-lactamase"/>
    <property type="match status" value="1"/>
</dbReference>
<name>A0A1N6WWS8_9SPIO</name>
<dbReference type="OrthoDB" id="9803467at2"/>
<accession>A0A1N6WWS8</accession>
<evidence type="ECO:0000259" key="1">
    <source>
        <dbReference type="Pfam" id="PF00144"/>
    </source>
</evidence>
<dbReference type="PANTHER" id="PTHR46825:SF8">
    <property type="entry name" value="BETA-LACTAMASE-RELATED"/>
    <property type="match status" value="1"/>
</dbReference>
<dbReference type="Proteomes" id="UP000186400">
    <property type="component" value="Unassembled WGS sequence"/>
</dbReference>
<gene>
    <name evidence="2" type="ORF">SAMN05920897_11920</name>
</gene>
<dbReference type="EMBL" id="FTMS01000019">
    <property type="protein sequence ID" value="SIQ94549.1"/>
    <property type="molecule type" value="Genomic_DNA"/>
</dbReference>
<reference evidence="3" key="1">
    <citation type="submission" date="2017-01" db="EMBL/GenBank/DDBJ databases">
        <authorList>
            <person name="Varghese N."/>
            <person name="Submissions S."/>
        </authorList>
    </citation>
    <scope>NUCLEOTIDE SEQUENCE [LARGE SCALE GENOMIC DNA]</scope>
    <source>
        <strain evidence="3">ASpG1</strain>
    </source>
</reference>
<dbReference type="Gene3D" id="3.40.710.10">
    <property type="entry name" value="DD-peptidase/beta-lactamase superfamily"/>
    <property type="match status" value="1"/>
</dbReference>
<evidence type="ECO:0000313" key="2">
    <source>
        <dbReference type="EMBL" id="SIQ94549.1"/>
    </source>
</evidence>
<sequence length="377" mass="41074">MKIVVISMALVVFAVSLAVLYLKHRMRNPDDSKNLEAAVDAKLIQFMRKKLHLAVVVGVYRDGRSFVRGYGTVRTEAPVLPDATTAFQIGSVSKIFTATLLQTLCDEGVVSMETTLNELLGGSIPLSPAAQGVTLKQLVTHTSGFPSVPKSLELKATELAGKEELMGNPYSYLGPEFVFDYLATTEGTRKPGRFEYSNLGMGLLGHVLEHVTGRDYESLVREKVLAPLGMNETVITLTPDIEDRLTRGYTAKGEPAGIWTFAALAGAGAYISSAKDMLRFIEACLGEQGSASQQFDAMRRPQSEGVTGIGWMQPTFLDRFLGNRKVVWHNGMVGGYASYLSIDAETRTGVVILTNQARATRLLMLGIGLMRQVRTQS</sequence>
<feature type="domain" description="Beta-lactamase-related" evidence="1">
    <location>
        <begin position="40"/>
        <end position="358"/>
    </location>
</feature>
<dbReference type="InterPro" id="IPR012338">
    <property type="entry name" value="Beta-lactam/transpept-like"/>
</dbReference>
<dbReference type="AlphaFoldDB" id="A0A1N6WWS8"/>
<dbReference type="PANTHER" id="PTHR46825">
    <property type="entry name" value="D-ALANYL-D-ALANINE-CARBOXYPEPTIDASE/ENDOPEPTIDASE AMPH"/>
    <property type="match status" value="1"/>
</dbReference>
<dbReference type="InterPro" id="IPR001466">
    <property type="entry name" value="Beta-lactam-related"/>
</dbReference>